<evidence type="ECO:0000256" key="1">
    <source>
        <dbReference type="SAM" id="MobiDB-lite"/>
    </source>
</evidence>
<dbReference type="Gene3D" id="2.120.10.70">
    <property type="entry name" value="Fucose-specific lectin"/>
    <property type="match status" value="1"/>
</dbReference>
<evidence type="ECO:0000259" key="3">
    <source>
        <dbReference type="Pfam" id="PF26607"/>
    </source>
</evidence>
<comment type="caution">
    <text evidence="4">The sequence shown here is derived from an EMBL/GenBank/DDBJ whole genome shotgun (WGS) entry which is preliminary data.</text>
</comment>
<reference evidence="4 5" key="1">
    <citation type="submission" date="2018-03" db="EMBL/GenBank/DDBJ databases">
        <title>Genomic Encyclopedia of Archaeal and Bacterial Type Strains, Phase II (KMG-II): from individual species to whole genera.</title>
        <authorList>
            <person name="Goeker M."/>
        </authorList>
    </citation>
    <scope>NUCLEOTIDE SEQUENCE [LARGE SCALE GENOMIC DNA]</scope>
    <source>
        <strain evidence="4 5">DSM 45348</strain>
    </source>
</reference>
<organism evidence="4 5">
    <name type="scientific">Pseudosporangium ferrugineum</name>
    <dbReference type="NCBI Taxonomy" id="439699"/>
    <lineage>
        <taxon>Bacteria</taxon>
        <taxon>Bacillati</taxon>
        <taxon>Actinomycetota</taxon>
        <taxon>Actinomycetes</taxon>
        <taxon>Micromonosporales</taxon>
        <taxon>Micromonosporaceae</taxon>
        <taxon>Pseudosporangium</taxon>
    </lineage>
</organism>
<keyword evidence="5" id="KW-1185">Reference proteome</keyword>
<evidence type="ECO:0000259" key="2">
    <source>
        <dbReference type="Pfam" id="PF18276"/>
    </source>
</evidence>
<dbReference type="Proteomes" id="UP000239209">
    <property type="component" value="Unassembled WGS sequence"/>
</dbReference>
<dbReference type="EMBL" id="PVZG01000012">
    <property type="protein sequence ID" value="PRY25827.1"/>
    <property type="molecule type" value="Genomic_DNA"/>
</dbReference>
<sequence>MPERLIVRTRVRSLDDAPVPDAVVDAYDRDLRSEQWLGRADTDAEGACEIVYGPEQFRRAEKRLADLVLRVTVDGNRIPVVAVEPRGARDAADPSAPLFNAPAELDLVLRIDARAVVGDTEYERLLAEITPLLDGVAPAGLTTEDVRFLAGDLAVPPRQGPLIEWLRSAHELSARTGVPPEAFYGWARAGLPDGWAELARVAADAERDPLLDRILGELTGTDPGRLADALRAAADRRFVPAWVAERAAAPAAAITRHHLAVRPVTVLFADPLGAPLAGVTVTASDAGDGDRELGTAVTDSGGRVTIDLRLSADAPADARRTLAFTVGGQVRAEAAVSLAGDPAVVSVALPGRELRTVEAVTGLPDGLLRTLAGEGIGTLADVRRHGGIAGLAGPEDVRAARTLEAVADLDRLGLDPAVAARLDARGLGSVRSLAATPLGTLLTAGVEGLGEEELRAVHAEAVVQSAFLDHVLGGFAADQAAGFTPLGAGGMPPVGLGADAPADAVEAGFGSCGCSDCESALGPAAYLTHLLDYTLKHVRQDGAALSLDGLEARFHQPFAGLPTTCEAIGRRVRVARLAAEVLRAELGGRPLPEPAREAALARAEAAYRLAAYRAVLAGLGTGHAELRRARSGSDAERAALAARLGIALTTPRFGPATPGGDELDRLLLDPGLPGTDPRALTEANLERLTGFADTTRDPLSEGAKSGDPGTQLPRWNLDGAVWGRGTDADGLVHVRVIKFAPGAVGVHAFADAAHTRPVALGESGADRGRVRLAPAGGSGLSGTVELDYTADTDLTVSAVPALAAWRHRGLRALWLAQDHPAVPPAGARPIVDPFVIGPADLRRVVAGDPAFDLWQARQAWAGALLTDLRAARAAAPDPAAAVEAVVALGLGRPGAPVTVADLEALTAERADGHDVAARLDAAGLTGGSLAHLVGAHAIAAAGQALSDDEWAVIEATLVRARAAGEAATWRDEERAAGLTLSPDFFTLTDAGPPAGPMPLWLDTGAAARDRRDTLAARIEAERSVADELRAAVDSAEEAALPALRDALAEAAGADGDTPDARSEWLGRRLLVDTRTSGCATTTRVEQAIQTLQGLLFGLRTGQFPQDGPSPVTPIGSVRAVATSPDRVELFGRDPERELWQRTVTGERWGGWRPRGALPAAGGPVEPSDPAVAARDGRLDLVVRGGDDRLWHRVHDGAWSLWRRVDDQRIQGDPGLVAAGAGRLEAFALRGGESTLLQRRFDGTWSPWTADGTTSGRWPAPASWGPDRLDVVLSRPPGEAFAPVHHWWDGVWHDDVLDGNLAGQPAAVSWGTGRVNVVQNRGGHLWHRAFTGAWQPWADLDAGLDPRDPAIDGTPAIVSRAAGSLDVYALRGGNLWHRAFETGTGWTAWTEVADRRLDLAAPSFDEEWRLIGSYAAWRSATFVFLHPENLLEPSLRPRQTPVFRDVVQATEGARGLSLRTACELLRRYEDHLKDVISLKVQATCQPWTEVPAGDHCHPRPPVRRPLTYVFGLSRGGRVYWSTIDADEPSGYAQSFWERVPLAAGEPPFTVNRIVGALPWQSDAAGAHHIHLVLDTQEPAPVPVQGRKLRVTRFDLDRFGGTQAWSGTTGELADLPPGPLASLTVLPVQNDSPAEPPRLAFHDSAAGRTVWIRPLTVAGDAFEGAPGDWAPWKVQPRTRNGDNSMDETPVEVQAALRVNRKTWLVYRSYQGQRVWIEGQNSGDLDAGVSTVRGALPGFRQGSSGSSIWVFYAADGENRYRECRTGPGGGPESGTVRTTLAGLRSIARNSGNTGRGQLVYTDTTDRVWVYRYATAGDRIDASAKRQVVPRITLWTPLPVGLDGPGLQSHRAAVAKAFQDNAGAPPAVTTYLEEGYAWLPLLLAGKLRTGGDLVAALDLYRTVYDYQAAGDERLIYHGLVQDAALPDAATLQLTAGWLLDPVNPHRIALTRRYALTRYVVMAEVACLLDRADADFTAEALERARMSYATALDLLGLPFLDQSTDRCGELLHRLRIAPGEAAPPEVVAAVGEILDELTTGGAFGGAGGLILHDKIRVVLAKAASGAAGWDLTLDALRTMAGAAVAELPPPATVGASIGNSAALLELGHRAVLAQPGIDTVVHGLSKTLGAGGAVPVPVPVPPLSFCVPPNPMVRALRLRAELNLRKMRTCRNIAGIKREPAPYEGVAGTAVSATGALLGTSGAGVRPTLYRYVTLIERARQLVQVAAQIESELLAALLRRDDAGFTLLQARQSLGLAQAGVQLQTLRLAQSASEVRLAELQGERAEIQSRTYTEWTEAGLTESEDKMIDAIVAASQAKLDIARFEAVQSSFLGMFTMDFLSAGAHILNSAAQNPQNLMEAQGALAGAEADLQINQLYAGLERRRQEWALAKALADQDRVISDQQIRIVRDGAAVIGQERSIAELEARNATDVIEFLSAGRFGTVQQHDRMATVLEGVARFFLQQATATARMAENQLAFERQEPGTGIVREDYWASGPATTGDPGGGADLTGSARLLRDLVQLDQHAFDTRKRRLPIVKSLSLARLVPVDFQRFRETGVLVFGTPMELFDRDFPGHYLRLIRRVRTTVVALVPPVDGIRATLSSTGISRVVIGPDVFGTVPVRRDPETIALSAPVDSGGVLELVDDGSAEMYLPFEGTGVDATWELRLPRAANTLDFASIADVVVTIEYTALHSEEYRDQVQRRLGTTVRGERAYSFRTHFPDAWYDLHNPGLLEPAQRMRVTVRTAPGDFPRNVERPRIEQVVLAFARADGVTEEIGPVGLVLTPDGGAPAGGTAATVNGIVSTRRGNGAAWLGMAGAVPAGEWRLDLAAGDAAANERIAALFADDAVTDVILQVGYRGVTPPWPA</sequence>
<dbReference type="InterPro" id="IPR058502">
    <property type="entry name" value="PLL-like_beta-prop"/>
</dbReference>
<feature type="domain" description="Tc toxin complex TcA C-terminal TcB-binding" evidence="2">
    <location>
        <begin position="2398"/>
        <end position="2685"/>
    </location>
</feature>
<dbReference type="InterPro" id="IPR040840">
    <property type="entry name" value="TcA_TcB_BD"/>
</dbReference>
<evidence type="ECO:0000313" key="5">
    <source>
        <dbReference type="Proteomes" id="UP000239209"/>
    </source>
</evidence>
<accession>A0A2T0RXE7</accession>
<dbReference type="RefSeq" id="WP_106129007.1">
    <property type="nucleotide sequence ID" value="NZ_PVZG01000012.1"/>
</dbReference>
<dbReference type="Pfam" id="PF26607">
    <property type="entry name" value="DUF8189"/>
    <property type="match status" value="1"/>
</dbReference>
<dbReference type="Pfam" id="PF18276">
    <property type="entry name" value="TcA_TcB_BD"/>
    <property type="match status" value="1"/>
</dbReference>
<gene>
    <name evidence="4" type="ORF">CLV70_112193</name>
</gene>
<evidence type="ECO:0000313" key="4">
    <source>
        <dbReference type="EMBL" id="PRY25827.1"/>
    </source>
</evidence>
<feature type="domain" description="PLL-like beta propeller" evidence="3">
    <location>
        <begin position="1122"/>
        <end position="1392"/>
    </location>
</feature>
<proteinExistence type="predicted"/>
<feature type="region of interest" description="Disordered" evidence="1">
    <location>
        <begin position="690"/>
        <end position="713"/>
    </location>
</feature>
<dbReference type="SUPFAM" id="SSF89372">
    <property type="entry name" value="Fucose-specific lectin"/>
    <property type="match status" value="1"/>
</dbReference>
<feature type="region of interest" description="Disordered" evidence="1">
    <location>
        <begin position="1150"/>
        <end position="1171"/>
    </location>
</feature>
<protein>
    <submittedName>
        <fullName evidence="4">Uncharacterized protein</fullName>
    </submittedName>
</protein>
<name>A0A2T0RXE7_9ACTN</name>
<dbReference type="OrthoDB" id="9781691at2"/>